<dbReference type="InterPro" id="IPR043502">
    <property type="entry name" value="DNA/RNA_pol_sf"/>
</dbReference>
<name>A0ABD1Y4V4_9MARC</name>
<keyword evidence="8" id="KW-0239">DNA-directed DNA polymerase</keyword>
<dbReference type="GO" id="GO:0006310">
    <property type="term" value="P:DNA recombination"/>
    <property type="evidence" value="ECO:0007669"/>
    <property type="project" value="UniProtKB-KW"/>
</dbReference>
<evidence type="ECO:0000256" key="2">
    <source>
        <dbReference type="ARBA" id="ARBA00022723"/>
    </source>
</evidence>
<comment type="caution">
    <text evidence="14">The sequence shown here is derived from an EMBL/GenBank/DDBJ whole genome shotgun (WGS) entry which is preliminary data.</text>
</comment>
<dbReference type="InterPro" id="IPR057670">
    <property type="entry name" value="SH3_retrovirus"/>
</dbReference>
<protein>
    <recommendedName>
        <fullName evidence="16">Retrovirus-related Pol polyprotein from transposon TNT 1-94</fullName>
    </recommendedName>
</protein>
<evidence type="ECO:0000256" key="4">
    <source>
        <dbReference type="ARBA" id="ARBA00022801"/>
    </source>
</evidence>
<dbReference type="InterPro" id="IPR012337">
    <property type="entry name" value="RNaseH-like_sf"/>
</dbReference>
<evidence type="ECO:0000313" key="15">
    <source>
        <dbReference type="Proteomes" id="UP001605036"/>
    </source>
</evidence>
<keyword evidence="10" id="KW-0511">Multifunctional enzyme</keyword>
<dbReference type="Pfam" id="PF13976">
    <property type="entry name" value="gag_pre-integrs"/>
    <property type="match status" value="1"/>
</dbReference>
<evidence type="ECO:0000256" key="1">
    <source>
        <dbReference type="ARBA" id="ARBA00022722"/>
    </source>
</evidence>
<dbReference type="GO" id="GO:0003887">
    <property type="term" value="F:DNA-directed DNA polymerase activity"/>
    <property type="evidence" value="ECO:0007669"/>
    <property type="project" value="UniProtKB-KW"/>
</dbReference>
<evidence type="ECO:0008006" key="16">
    <source>
        <dbReference type="Google" id="ProtNLM"/>
    </source>
</evidence>
<evidence type="ECO:0000256" key="10">
    <source>
        <dbReference type="ARBA" id="ARBA00023268"/>
    </source>
</evidence>
<keyword evidence="3" id="KW-0255">Endonuclease</keyword>
<reference evidence="14 15" key="1">
    <citation type="submission" date="2024-09" db="EMBL/GenBank/DDBJ databases">
        <title>Chromosome-scale assembly of Riccia fluitans.</title>
        <authorList>
            <person name="Paukszto L."/>
            <person name="Sawicki J."/>
            <person name="Karawczyk K."/>
            <person name="Piernik-Szablinska J."/>
            <person name="Szczecinska M."/>
            <person name="Mazdziarz M."/>
        </authorList>
    </citation>
    <scope>NUCLEOTIDE SEQUENCE [LARGE SCALE GENOMIC DNA]</scope>
    <source>
        <strain evidence="14">Rf_01</strain>
        <tissue evidence="14">Aerial parts of the thallus</tissue>
    </source>
</reference>
<dbReference type="InterPro" id="IPR036397">
    <property type="entry name" value="RNaseH_sf"/>
</dbReference>
<dbReference type="Pfam" id="PF07727">
    <property type="entry name" value="RVT_2"/>
    <property type="match status" value="1"/>
</dbReference>
<evidence type="ECO:0000313" key="14">
    <source>
        <dbReference type="EMBL" id="KAL2621793.1"/>
    </source>
</evidence>
<evidence type="ECO:0000256" key="7">
    <source>
        <dbReference type="ARBA" id="ARBA00022918"/>
    </source>
</evidence>
<keyword evidence="8" id="KW-0808">Transferase</keyword>
<evidence type="ECO:0000259" key="13">
    <source>
        <dbReference type="Pfam" id="PF25597"/>
    </source>
</evidence>
<dbReference type="GO" id="GO:0004519">
    <property type="term" value="F:endonuclease activity"/>
    <property type="evidence" value="ECO:0007669"/>
    <property type="project" value="UniProtKB-KW"/>
</dbReference>
<dbReference type="InterPro" id="IPR039537">
    <property type="entry name" value="Retrotran_Ty1/copia-like"/>
</dbReference>
<keyword evidence="4" id="KW-0378">Hydrolase</keyword>
<dbReference type="Gene3D" id="3.30.420.10">
    <property type="entry name" value="Ribonuclease H-like superfamily/Ribonuclease H"/>
    <property type="match status" value="1"/>
</dbReference>
<keyword evidence="15" id="KW-1185">Reference proteome</keyword>
<evidence type="ECO:0000256" key="6">
    <source>
        <dbReference type="ARBA" id="ARBA00022908"/>
    </source>
</evidence>
<dbReference type="EMBL" id="JBHFFA010000006">
    <property type="protein sequence ID" value="KAL2621793.1"/>
    <property type="molecule type" value="Genomic_DNA"/>
</dbReference>
<feature type="domain" description="Retroviral polymerase SH3-like" evidence="13">
    <location>
        <begin position="251"/>
        <end position="307"/>
    </location>
</feature>
<gene>
    <name evidence="14" type="ORF">R1flu_001998</name>
</gene>
<dbReference type="SUPFAM" id="SSF53098">
    <property type="entry name" value="Ribonuclease H-like"/>
    <property type="match status" value="1"/>
</dbReference>
<dbReference type="GO" id="GO:0046872">
    <property type="term" value="F:metal ion binding"/>
    <property type="evidence" value="ECO:0007669"/>
    <property type="project" value="UniProtKB-KW"/>
</dbReference>
<dbReference type="PANTHER" id="PTHR42648">
    <property type="entry name" value="TRANSPOSASE, PUTATIVE-RELATED"/>
    <property type="match status" value="1"/>
</dbReference>
<dbReference type="Pfam" id="PF25597">
    <property type="entry name" value="SH3_retrovirus"/>
    <property type="match status" value="1"/>
</dbReference>
<evidence type="ECO:0000259" key="12">
    <source>
        <dbReference type="Pfam" id="PF13976"/>
    </source>
</evidence>
<feature type="domain" description="GAG-pre-integrase" evidence="12">
    <location>
        <begin position="59"/>
        <end position="125"/>
    </location>
</feature>
<dbReference type="InterPro" id="IPR013103">
    <property type="entry name" value="RVT_2"/>
</dbReference>
<dbReference type="Proteomes" id="UP001605036">
    <property type="component" value="Unassembled WGS sequence"/>
</dbReference>
<keyword evidence="8" id="KW-0548">Nucleotidyltransferase</keyword>
<evidence type="ECO:0000256" key="3">
    <source>
        <dbReference type="ARBA" id="ARBA00022759"/>
    </source>
</evidence>
<feature type="domain" description="Reverse transcriptase Ty1/copia-type" evidence="11">
    <location>
        <begin position="308"/>
        <end position="555"/>
    </location>
</feature>
<dbReference type="GO" id="GO:0015074">
    <property type="term" value="P:DNA integration"/>
    <property type="evidence" value="ECO:0007669"/>
    <property type="project" value="UniProtKB-KW"/>
</dbReference>
<dbReference type="GO" id="GO:0016787">
    <property type="term" value="F:hydrolase activity"/>
    <property type="evidence" value="ECO:0007669"/>
    <property type="project" value="UniProtKB-KW"/>
</dbReference>
<evidence type="ECO:0000259" key="11">
    <source>
        <dbReference type="Pfam" id="PF07727"/>
    </source>
</evidence>
<dbReference type="GO" id="GO:0003964">
    <property type="term" value="F:RNA-directed DNA polymerase activity"/>
    <property type="evidence" value="ECO:0007669"/>
    <property type="project" value="UniProtKB-KW"/>
</dbReference>
<keyword evidence="7" id="KW-0695">RNA-directed DNA polymerase</keyword>
<organism evidence="14 15">
    <name type="scientific">Riccia fluitans</name>
    <dbReference type="NCBI Taxonomy" id="41844"/>
    <lineage>
        <taxon>Eukaryota</taxon>
        <taxon>Viridiplantae</taxon>
        <taxon>Streptophyta</taxon>
        <taxon>Embryophyta</taxon>
        <taxon>Marchantiophyta</taxon>
        <taxon>Marchantiopsida</taxon>
        <taxon>Marchantiidae</taxon>
        <taxon>Marchantiales</taxon>
        <taxon>Ricciaceae</taxon>
        <taxon>Riccia</taxon>
    </lineage>
</organism>
<evidence type="ECO:0000256" key="8">
    <source>
        <dbReference type="ARBA" id="ARBA00022932"/>
    </source>
</evidence>
<dbReference type="InterPro" id="IPR025724">
    <property type="entry name" value="GAG-pre-integrase_dom"/>
</dbReference>
<accession>A0ABD1Y4V4</accession>
<keyword evidence="5" id="KW-0460">Magnesium</keyword>
<keyword evidence="6" id="KW-0229">DNA integration</keyword>
<dbReference type="SUPFAM" id="SSF56672">
    <property type="entry name" value="DNA/RNA polymerases"/>
    <property type="match status" value="1"/>
</dbReference>
<sequence length="659" mass="76194">MFDGIIWTLNNVRFILGMCKNLISLGTLVEKGYKFNVERNVLCVMASDKVILRGRHHRNLYVLEGSTICGEAHVIASQEEMALLWHRRLGHMSKKGMEVLRKQDLLSGLKSSKLDFCEHYVFGKHKRSAFGIGIHRSIEVLEYAHSDVWDKSPVPLHSGKEYYISFNDDYSRYVWVYFLHHKSEVFATFIKWKAQDLDWKEGLPPEFWAEVVNTAAYLVNLSPCSAVQLKTPFELWHKWVPDYSRLRVFGCIAYAHTPRENRTKLDPKAKKCYFLGYQQGVKGYRLWDPVDCKLIVNRDVSFNEASDNKTWELVELPKSKQVITCRWVYKRKEGSGTGEKIFKAKLVAKGFTQRKGVDYSKVFAPIAKYLTIRLLLSLVCMFGLVLDQMDVVTTFLYGVLDEEIFMRQPPSFARKGQESLVCRFLKSLYGLKQSPRQWNKRFDEFMKSQGFTRSVEDPCVYLKQVSNEVFGLIILVLYVDDMLIAAKDKSEVEKVKTQLSTEFSMKDFGRVKRILGMEIHRDVKGGRLWLTQRNYARKVLERFNMLDAKPVGTPLANHFKHQLSAKFCPLDATEKGLMSKIPYESAVGSLMYLMVCTRQDIAYALGKVSKYNANPRKVHWEAVKWILRYIKGTMGYGLLFDAHSHQARTLVGFVDSNYA</sequence>
<keyword evidence="1" id="KW-0540">Nuclease</keyword>
<evidence type="ECO:0000256" key="5">
    <source>
        <dbReference type="ARBA" id="ARBA00022842"/>
    </source>
</evidence>
<proteinExistence type="predicted"/>
<keyword evidence="9" id="KW-0233">DNA recombination</keyword>
<keyword evidence="2" id="KW-0479">Metal-binding</keyword>
<dbReference type="AlphaFoldDB" id="A0ABD1Y4V4"/>
<evidence type="ECO:0000256" key="9">
    <source>
        <dbReference type="ARBA" id="ARBA00023172"/>
    </source>
</evidence>
<dbReference type="PANTHER" id="PTHR42648:SF11">
    <property type="entry name" value="TRANSPOSON TY4-P GAG-POL POLYPROTEIN"/>
    <property type="match status" value="1"/>
</dbReference>